<dbReference type="EMBL" id="HBHJ01017212">
    <property type="protein sequence ID" value="CAD9690289.1"/>
    <property type="molecule type" value="Transcribed_RNA"/>
</dbReference>
<feature type="transmembrane region" description="Helical" evidence="2">
    <location>
        <begin position="54"/>
        <end position="73"/>
    </location>
</feature>
<sequence length="196" mass="21122">MADSPAWLASESAPADGPRQVSGAGGGAAQGTLSRTDPEDTTEWGPTVRVGFRCFHLGAATMMLAAAAVSFTLGNGPEFSEASVALYTFLFGLIFGIFELTRIYPISFTEIYFLNNFGFLFTHSLKAIFIIFVSFAVLGLNGKKNNDVEIWPQVSTCIVVCGDGFALLVATFYCPQWFPSERPEIIDPTKPGANKV</sequence>
<gene>
    <name evidence="3" type="ORF">RMAR1173_LOCUS11385</name>
</gene>
<feature type="transmembrane region" description="Helical" evidence="2">
    <location>
        <begin position="85"/>
        <end position="105"/>
    </location>
</feature>
<proteinExistence type="predicted"/>
<dbReference type="PANTHER" id="PTHR38894:SF1">
    <property type="entry name" value="TRANSMEMBRANE PROTEIN"/>
    <property type="match status" value="1"/>
</dbReference>
<evidence type="ECO:0008006" key="4">
    <source>
        <dbReference type="Google" id="ProtNLM"/>
    </source>
</evidence>
<feature type="transmembrane region" description="Helical" evidence="2">
    <location>
        <begin position="150"/>
        <end position="173"/>
    </location>
</feature>
<dbReference type="AlphaFoldDB" id="A0A7S2S5Q3"/>
<keyword evidence="2" id="KW-0472">Membrane</keyword>
<evidence type="ECO:0000256" key="1">
    <source>
        <dbReference type="SAM" id="MobiDB-lite"/>
    </source>
</evidence>
<feature type="transmembrane region" description="Helical" evidence="2">
    <location>
        <begin position="117"/>
        <end position="138"/>
    </location>
</feature>
<feature type="region of interest" description="Disordered" evidence="1">
    <location>
        <begin position="1"/>
        <end position="44"/>
    </location>
</feature>
<dbReference type="PANTHER" id="PTHR38894">
    <property type="entry name" value="TRANSMEMBRANE PROTEIN"/>
    <property type="match status" value="1"/>
</dbReference>
<accession>A0A7S2S5Q3</accession>
<keyword evidence="2" id="KW-1133">Transmembrane helix</keyword>
<keyword evidence="2" id="KW-0812">Transmembrane</keyword>
<protein>
    <recommendedName>
        <fullName evidence="4">MARVEL domain-containing protein</fullName>
    </recommendedName>
</protein>
<evidence type="ECO:0000313" key="3">
    <source>
        <dbReference type="EMBL" id="CAD9690289.1"/>
    </source>
</evidence>
<reference evidence="3" key="1">
    <citation type="submission" date="2021-01" db="EMBL/GenBank/DDBJ databases">
        <authorList>
            <person name="Corre E."/>
            <person name="Pelletier E."/>
            <person name="Niang G."/>
            <person name="Scheremetjew M."/>
            <person name="Finn R."/>
            <person name="Kale V."/>
            <person name="Holt S."/>
            <person name="Cochrane G."/>
            <person name="Meng A."/>
            <person name="Brown T."/>
            <person name="Cohen L."/>
        </authorList>
    </citation>
    <scope>NUCLEOTIDE SEQUENCE</scope>
    <source>
        <strain evidence="3">CCMP1243</strain>
    </source>
</reference>
<evidence type="ECO:0000256" key="2">
    <source>
        <dbReference type="SAM" id="Phobius"/>
    </source>
</evidence>
<name>A0A7S2S5Q3_9STRA</name>
<organism evidence="3">
    <name type="scientific">Rhizochromulina marina</name>
    <dbReference type="NCBI Taxonomy" id="1034831"/>
    <lineage>
        <taxon>Eukaryota</taxon>
        <taxon>Sar</taxon>
        <taxon>Stramenopiles</taxon>
        <taxon>Ochrophyta</taxon>
        <taxon>Dictyochophyceae</taxon>
        <taxon>Rhizochromulinales</taxon>
        <taxon>Rhizochromulina</taxon>
    </lineage>
</organism>